<dbReference type="CDD" id="cd03586">
    <property type="entry name" value="PolY_Pol_IV_kappa"/>
    <property type="match status" value="1"/>
</dbReference>
<evidence type="ECO:0000256" key="1">
    <source>
        <dbReference type="ARBA" id="ARBA00010945"/>
    </source>
</evidence>
<keyword evidence="2" id="KW-0460">Magnesium</keyword>
<dbReference type="InterPro" id="IPR017961">
    <property type="entry name" value="DNA_pol_Y-fam_little_finger"/>
</dbReference>
<sequence>MTPRTVPRAYHAGVPDLPAPPRKIIHVDMDAFYASVEQRDHPALRGVPVAVAWGGRRSVVLTASYEARPFGVRSAMPLYRALERCPHLTVVEPRFEAYREVSRQIRAVFHAFTPLVEPLSLDEAYLDVTAPLQGGPSATRIAQAIRADIRAQTGLSATAGVSVNKFLAKLASGMNKPDGLTVILPDHVRALLDALPVGDLHGIGPATAAKLAGMGIHTGADLRAAPEAALRDRFGVHGAYFSRIARGLDDRPVQPDRPHKSVGTEETYGHDLRGLEAVTARLPVLAQGVERRLEQAGLAARTVILKLKFDDRSVITRRVTLPWPVSAAPDLARAATRLLTPDLLAGRGVRLAGITAASLVPAGQRPAQPLLLGGPGEGVESGGD</sequence>
<dbReference type="InterPro" id="IPR036775">
    <property type="entry name" value="DNA_pol_Y-fam_lit_finger_sf"/>
</dbReference>
<dbReference type="SUPFAM" id="SSF56672">
    <property type="entry name" value="DNA/RNA polymerases"/>
    <property type="match status" value="1"/>
</dbReference>
<dbReference type="InterPro" id="IPR043502">
    <property type="entry name" value="DNA/RNA_pol_sf"/>
</dbReference>
<keyword evidence="2" id="KW-0227">DNA damage</keyword>
<dbReference type="NCBIfam" id="NF002677">
    <property type="entry name" value="PRK02406.1"/>
    <property type="match status" value="1"/>
</dbReference>
<evidence type="ECO:0000313" key="6">
    <source>
        <dbReference type="Proteomes" id="UP001500191"/>
    </source>
</evidence>
<feature type="domain" description="UmuC" evidence="4">
    <location>
        <begin position="24"/>
        <end position="204"/>
    </location>
</feature>
<dbReference type="InterPro" id="IPR050116">
    <property type="entry name" value="DNA_polymerase-Y"/>
</dbReference>
<dbReference type="InterPro" id="IPR024728">
    <property type="entry name" value="PolY_HhH_motif"/>
</dbReference>
<feature type="compositionally biased region" description="Gly residues" evidence="3">
    <location>
        <begin position="373"/>
        <end position="384"/>
    </location>
</feature>
<dbReference type="Gene3D" id="3.30.70.270">
    <property type="match status" value="1"/>
</dbReference>
<keyword evidence="2" id="KW-0239">DNA-directed DNA polymerase</keyword>
<dbReference type="Pfam" id="PF11799">
    <property type="entry name" value="IMS_C"/>
    <property type="match status" value="1"/>
</dbReference>
<comment type="caution">
    <text evidence="5">The sequence shown here is derived from an EMBL/GenBank/DDBJ whole genome shotgun (WGS) entry which is preliminary data.</text>
</comment>
<keyword evidence="2" id="KW-0548">Nucleotidyltransferase</keyword>
<protein>
    <recommendedName>
        <fullName evidence="2">DNA polymerase IV</fullName>
        <shortName evidence="2">Pol IV</shortName>
        <ecNumber evidence="2">2.7.7.7</ecNumber>
    </recommendedName>
</protein>
<dbReference type="Pfam" id="PF00817">
    <property type="entry name" value="IMS"/>
    <property type="match status" value="1"/>
</dbReference>
<comment type="similarity">
    <text evidence="1 2">Belongs to the DNA polymerase type-Y family.</text>
</comment>
<evidence type="ECO:0000256" key="3">
    <source>
        <dbReference type="SAM" id="MobiDB-lite"/>
    </source>
</evidence>
<dbReference type="InterPro" id="IPR001126">
    <property type="entry name" value="UmuC"/>
</dbReference>
<dbReference type="InterPro" id="IPR043128">
    <property type="entry name" value="Rev_trsase/Diguanyl_cyclase"/>
</dbReference>
<keyword evidence="2" id="KW-0238">DNA-binding</keyword>
<comment type="function">
    <text evidence="2">Poorly processive, error-prone DNA polymerase involved in untargeted mutagenesis. Copies undamaged DNA at stalled replication forks, which arise in vivo from mismatched or misaligned primer ends. These misaligned primers can be extended by PolIV. Exhibits no 3'-5' exonuclease (proofreading) activity. May be involved in translesional synthesis, in conjunction with the beta clamp from PolIII.</text>
</comment>
<dbReference type="EC" id="2.7.7.7" evidence="2"/>
<keyword evidence="2" id="KW-0963">Cytoplasm</keyword>
<feature type="region of interest" description="Disordered" evidence="3">
    <location>
        <begin position="365"/>
        <end position="384"/>
    </location>
</feature>
<evidence type="ECO:0000259" key="4">
    <source>
        <dbReference type="PROSITE" id="PS50173"/>
    </source>
</evidence>
<dbReference type="PANTHER" id="PTHR11076:SF33">
    <property type="entry name" value="DNA POLYMERASE KAPPA"/>
    <property type="match status" value="1"/>
</dbReference>
<comment type="subunit">
    <text evidence="2">Monomer.</text>
</comment>
<keyword evidence="2" id="KW-0808">Transferase</keyword>
<reference evidence="5 6" key="1">
    <citation type="journal article" date="2019" name="Int. J. Syst. Evol. Microbiol.">
        <title>The Global Catalogue of Microorganisms (GCM) 10K type strain sequencing project: providing services to taxonomists for standard genome sequencing and annotation.</title>
        <authorList>
            <consortium name="The Broad Institute Genomics Platform"/>
            <consortium name="The Broad Institute Genome Sequencing Center for Infectious Disease"/>
            <person name="Wu L."/>
            <person name="Ma J."/>
        </authorList>
    </citation>
    <scope>NUCLEOTIDE SEQUENCE [LARGE SCALE GENOMIC DNA]</scope>
    <source>
        <strain evidence="5 6">JCM 14368</strain>
    </source>
</reference>
<comment type="subcellular location">
    <subcellularLocation>
        <location evidence="2">Cytoplasm</location>
    </subcellularLocation>
</comment>
<dbReference type="PANTHER" id="PTHR11076">
    <property type="entry name" value="DNA REPAIR POLYMERASE UMUC / TRANSFERASE FAMILY MEMBER"/>
    <property type="match status" value="1"/>
</dbReference>
<dbReference type="Pfam" id="PF11798">
    <property type="entry name" value="IMS_HHH"/>
    <property type="match status" value="1"/>
</dbReference>
<proteinExistence type="inferred from homology"/>
<accession>A0ABN1BIR3</accession>
<dbReference type="Proteomes" id="UP001500191">
    <property type="component" value="Unassembled WGS sequence"/>
</dbReference>
<feature type="active site" evidence="2">
    <location>
        <position position="123"/>
    </location>
</feature>
<dbReference type="HAMAP" id="MF_01113">
    <property type="entry name" value="DNApol_IV"/>
    <property type="match status" value="1"/>
</dbReference>
<dbReference type="SUPFAM" id="SSF100879">
    <property type="entry name" value="Lesion bypass DNA polymerase (Y-family), little finger domain"/>
    <property type="match status" value="1"/>
</dbReference>
<keyword evidence="2" id="KW-0234">DNA repair</keyword>
<feature type="binding site" evidence="2">
    <location>
        <position position="28"/>
    </location>
    <ligand>
        <name>Mg(2+)</name>
        <dbReference type="ChEBI" id="CHEBI:18420"/>
    </ligand>
</feature>
<keyword evidence="6" id="KW-1185">Reference proteome</keyword>
<feature type="binding site" evidence="2">
    <location>
        <position position="122"/>
    </location>
    <ligand>
        <name>Mg(2+)</name>
        <dbReference type="ChEBI" id="CHEBI:18420"/>
    </ligand>
</feature>
<dbReference type="PROSITE" id="PS50173">
    <property type="entry name" value="UMUC"/>
    <property type="match status" value="1"/>
</dbReference>
<keyword evidence="2" id="KW-0515">Mutator protein</keyword>
<dbReference type="Gene3D" id="3.30.1490.100">
    <property type="entry name" value="DNA polymerase, Y-family, little finger domain"/>
    <property type="match status" value="1"/>
</dbReference>
<gene>
    <name evidence="2 5" type="primary">dinB</name>
    <name evidence="5" type="ORF">GCM10008937_02440</name>
</gene>
<dbReference type="Gene3D" id="3.40.1170.60">
    <property type="match status" value="1"/>
</dbReference>
<dbReference type="Gene3D" id="1.10.150.20">
    <property type="entry name" value="5' to 3' exonuclease, C-terminal subdomain"/>
    <property type="match status" value="1"/>
</dbReference>
<keyword evidence="2" id="KW-0235">DNA replication</keyword>
<organism evidence="5 6">
    <name type="scientific">Deinococcus depolymerans</name>
    <dbReference type="NCBI Taxonomy" id="392408"/>
    <lineage>
        <taxon>Bacteria</taxon>
        <taxon>Thermotogati</taxon>
        <taxon>Deinococcota</taxon>
        <taxon>Deinococci</taxon>
        <taxon>Deinococcales</taxon>
        <taxon>Deinococcaceae</taxon>
        <taxon>Deinococcus</taxon>
    </lineage>
</organism>
<comment type="cofactor">
    <cofactor evidence="2">
        <name>Mg(2+)</name>
        <dbReference type="ChEBI" id="CHEBI:18420"/>
    </cofactor>
    <text evidence="2">Binds 2 magnesium ions per subunit.</text>
</comment>
<comment type="catalytic activity">
    <reaction evidence="2">
        <text>DNA(n) + a 2'-deoxyribonucleoside 5'-triphosphate = DNA(n+1) + diphosphate</text>
        <dbReference type="Rhea" id="RHEA:22508"/>
        <dbReference type="Rhea" id="RHEA-COMP:17339"/>
        <dbReference type="Rhea" id="RHEA-COMP:17340"/>
        <dbReference type="ChEBI" id="CHEBI:33019"/>
        <dbReference type="ChEBI" id="CHEBI:61560"/>
        <dbReference type="ChEBI" id="CHEBI:173112"/>
        <dbReference type="EC" id="2.7.7.7"/>
    </reaction>
</comment>
<evidence type="ECO:0000256" key="2">
    <source>
        <dbReference type="HAMAP-Rule" id="MF_01113"/>
    </source>
</evidence>
<evidence type="ECO:0000313" key="5">
    <source>
        <dbReference type="EMBL" id="GAA0498782.1"/>
    </source>
</evidence>
<dbReference type="EMBL" id="BAAADB010000003">
    <property type="protein sequence ID" value="GAA0498782.1"/>
    <property type="molecule type" value="Genomic_DNA"/>
</dbReference>
<keyword evidence="2" id="KW-0479">Metal-binding</keyword>
<name>A0ABN1BIR3_9DEIO</name>
<feature type="site" description="Substrate discrimination" evidence="2">
    <location>
        <position position="33"/>
    </location>
</feature>
<dbReference type="InterPro" id="IPR022880">
    <property type="entry name" value="DNApol_IV"/>
</dbReference>